<name>A0ABN1PPA4_9ACTN</name>
<evidence type="ECO:0000256" key="8">
    <source>
        <dbReference type="SAM" id="SignalP"/>
    </source>
</evidence>
<protein>
    <submittedName>
        <fullName evidence="9">PHB depolymerase family esterase</fullName>
    </submittedName>
</protein>
<keyword evidence="4 8" id="KW-0732">Signal</keyword>
<accession>A0ABN1PPA4</accession>
<evidence type="ECO:0000313" key="10">
    <source>
        <dbReference type="Proteomes" id="UP001500542"/>
    </source>
</evidence>
<sequence>MRLRAVPLALFALLLPLAPATAAPPDSWGRCTPALADGTQTIQVRFGDTAYPVRVHVPPTTTRGPLPIVLNLHFSNGNADQQAAYSGLEPVGDREGFVTVEPNGNLPAATPNPNQIWFWNVPGVPTTAGAYPPPDARDDIAYLTKVIDDVTRLACGDSTRVYVAGHSGGARMASAYACARPDKVAALAASAGLRAGRPSPTDPMFPEVQTCTPNRPVPVITFHGDADTTNPYQGRPTDLRWGYPTPMAVQSWAQIDGCTSGPTVVAVSPHVNRLTYDGCARGAQVVLYKVAGGTHSWPGSAADSGATKEIDASTLIWHFFQSHRRL</sequence>
<organism evidence="9 10">
    <name type="scientific">Kribbella koreensis</name>
    <dbReference type="NCBI Taxonomy" id="57909"/>
    <lineage>
        <taxon>Bacteria</taxon>
        <taxon>Bacillati</taxon>
        <taxon>Actinomycetota</taxon>
        <taxon>Actinomycetes</taxon>
        <taxon>Propionibacteriales</taxon>
        <taxon>Kribbellaceae</taxon>
        <taxon>Kribbella</taxon>
    </lineage>
</organism>
<evidence type="ECO:0000256" key="3">
    <source>
        <dbReference type="ARBA" id="ARBA00022651"/>
    </source>
</evidence>
<evidence type="ECO:0000256" key="6">
    <source>
        <dbReference type="ARBA" id="ARBA00023277"/>
    </source>
</evidence>
<evidence type="ECO:0000256" key="5">
    <source>
        <dbReference type="ARBA" id="ARBA00022801"/>
    </source>
</evidence>
<evidence type="ECO:0000313" key="9">
    <source>
        <dbReference type="EMBL" id="GAA0931224.1"/>
    </source>
</evidence>
<gene>
    <name evidence="9" type="ORF">GCM10009554_14960</name>
</gene>
<keyword evidence="10" id="KW-1185">Reference proteome</keyword>
<feature type="chain" id="PRO_5045469501" evidence="8">
    <location>
        <begin position="23"/>
        <end position="326"/>
    </location>
</feature>
<dbReference type="PANTHER" id="PTHR38050:SF2">
    <property type="entry name" value="FERULOYL ESTERASE C-RELATED"/>
    <property type="match status" value="1"/>
</dbReference>
<proteinExistence type="predicted"/>
<evidence type="ECO:0000256" key="2">
    <source>
        <dbReference type="ARBA" id="ARBA00022525"/>
    </source>
</evidence>
<dbReference type="InterPro" id="IPR010126">
    <property type="entry name" value="Esterase_phb"/>
</dbReference>
<keyword evidence="5" id="KW-0378">Hydrolase</keyword>
<dbReference type="InterPro" id="IPR043595">
    <property type="entry name" value="FaeB/C/D"/>
</dbReference>
<dbReference type="RefSeq" id="WP_343966224.1">
    <property type="nucleotide sequence ID" value="NZ_BAAAHK010000003.1"/>
</dbReference>
<keyword evidence="6" id="KW-0119">Carbohydrate metabolism</keyword>
<dbReference type="Gene3D" id="3.40.50.1820">
    <property type="entry name" value="alpha/beta hydrolase"/>
    <property type="match status" value="1"/>
</dbReference>
<dbReference type="Proteomes" id="UP001500542">
    <property type="component" value="Unassembled WGS sequence"/>
</dbReference>
<comment type="subcellular location">
    <subcellularLocation>
        <location evidence="1">Secreted</location>
    </subcellularLocation>
</comment>
<dbReference type="Pfam" id="PF10503">
    <property type="entry name" value="Esterase_PHB"/>
    <property type="match status" value="1"/>
</dbReference>
<keyword evidence="7" id="KW-0624">Polysaccharide degradation</keyword>
<dbReference type="PANTHER" id="PTHR38050">
    <property type="match status" value="1"/>
</dbReference>
<dbReference type="InterPro" id="IPR029058">
    <property type="entry name" value="AB_hydrolase_fold"/>
</dbReference>
<evidence type="ECO:0000256" key="1">
    <source>
        <dbReference type="ARBA" id="ARBA00004613"/>
    </source>
</evidence>
<evidence type="ECO:0000256" key="7">
    <source>
        <dbReference type="ARBA" id="ARBA00023326"/>
    </source>
</evidence>
<comment type="caution">
    <text evidence="9">The sequence shown here is derived from an EMBL/GenBank/DDBJ whole genome shotgun (WGS) entry which is preliminary data.</text>
</comment>
<feature type="signal peptide" evidence="8">
    <location>
        <begin position="1"/>
        <end position="22"/>
    </location>
</feature>
<dbReference type="SUPFAM" id="SSF53474">
    <property type="entry name" value="alpha/beta-Hydrolases"/>
    <property type="match status" value="1"/>
</dbReference>
<evidence type="ECO:0000256" key="4">
    <source>
        <dbReference type="ARBA" id="ARBA00022729"/>
    </source>
</evidence>
<keyword evidence="3" id="KW-0858">Xylan degradation</keyword>
<reference evidence="9 10" key="1">
    <citation type="journal article" date="2019" name="Int. J. Syst. Evol. Microbiol.">
        <title>The Global Catalogue of Microorganisms (GCM) 10K type strain sequencing project: providing services to taxonomists for standard genome sequencing and annotation.</title>
        <authorList>
            <consortium name="The Broad Institute Genomics Platform"/>
            <consortium name="The Broad Institute Genome Sequencing Center for Infectious Disease"/>
            <person name="Wu L."/>
            <person name="Ma J."/>
        </authorList>
    </citation>
    <scope>NUCLEOTIDE SEQUENCE [LARGE SCALE GENOMIC DNA]</scope>
    <source>
        <strain evidence="9 10">JCM 10977</strain>
    </source>
</reference>
<keyword evidence="2" id="KW-0964">Secreted</keyword>
<dbReference type="EMBL" id="BAAAHK010000003">
    <property type="protein sequence ID" value="GAA0931224.1"/>
    <property type="molecule type" value="Genomic_DNA"/>
</dbReference>